<dbReference type="Pfam" id="PF08281">
    <property type="entry name" value="Sigma70_r4_2"/>
    <property type="match status" value="1"/>
</dbReference>
<dbReference type="STRING" id="452637.Oter_0080"/>
<dbReference type="NCBIfam" id="TIGR01352">
    <property type="entry name" value="tonB_Cterm"/>
    <property type="match status" value="1"/>
</dbReference>
<dbReference type="GO" id="GO:0055085">
    <property type="term" value="P:transmembrane transport"/>
    <property type="evidence" value="ECO:0007669"/>
    <property type="project" value="InterPro"/>
</dbReference>
<dbReference type="Gene3D" id="1.10.1740.10">
    <property type="match status" value="1"/>
</dbReference>
<evidence type="ECO:0000256" key="7">
    <source>
        <dbReference type="ARBA" id="ARBA00023136"/>
    </source>
</evidence>
<accession>B1ZMB8</accession>
<dbReference type="InterPro" id="IPR014284">
    <property type="entry name" value="RNA_pol_sigma-70_dom"/>
</dbReference>
<dbReference type="GO" id="GO:0003677">
    <property type="term" value="F:DNA binding"/>
    <property type="evidence" value="ECO:0007669"/>
    <property type="project" value="InterPro"/>
</dbReference>
<dbReference type="SUPFAM" id="SSF74653">
    <property type="entry name" value="TolA/TonB C-terminal domain"/>
    <property type="match status" value="1"/>
</dbReference>
<dbReference type="HOGENOM" id="CLU_639255_0_0_0"/>
<keyword evidence="9" id="KW-0175">Coiled coil</keyword>
<dbReference type="InterPro" id="IPR037682">
    <property type="entry name" value="TonB_C"/>
</dbReference>
<dbReference type="GO" id="GO:0006352">
    <property type="term" value="P:DNA-templated transcription initiation"/>
    <property type="evidence" value="ECO:0007669"/>
    <property type="project" value="InterPro"/>
</dbReference>
<evidence type="ECO:0000256" key="6">
    <source>
        <dbReference type="ARBA" id="ARBA00023082"/>
    </source>
</evidence>
<dbReference type="PROSITE" id="PS52015">
    <property type="entry name" value="TONB_CTD"/>
    <property type="match status" value="1"/>
</dbReference>
<dbReference type="SUPFAM" id="SSF88659">
    <property type="entry name" value="Sigma3 and sigma4 domains of RNA polymerase sigma factors"/>
    <property type="match status" value="1"/>
</dbReference>
<dbReference type="CDD" id="cd06171">
    <property type="entry name" value="Sigma70_r4"/>
    <property type="match status" value="1"/>
</dbReference>
<evidence type="ECO:0000313" key="11">
    <source>
        <dbReference type="EMBL" id="ACB73371.1"/>
    </source>
</evidence>
<dbReference type="PANTHER" id="PTHR43133:SF62">
    <property type="entry name" value="RNA POLYMERASE SIGMA FACTOR SIGZ"/>
    <property type="match status" value="1"/>
</dbReference>
<comment type="subcellular location">
    <subcellularLocation>
        <location evidence="1">Membrane</location>
        <topology evidence="1">Single-pass membrane protein</topology>
    </subcellularLocation>
</comment>
<dbReference type="InterPro" id="IPR007627">
    <property type="entry name" value="RNA_pol_sigma70_r2"/>
</dbReference>
<dbReference type="InterPro" id="IPR013325">
    <property type="entry name" value="RNA_pol_sigma_r2"/>
</dbReference>
<reference evidence="11 12" key="1">
    <citation type="journal article" date="2011" name="J. Bacteriol.">
        <title>Genome sequence of the verrucomicrobium Opitutus terrae PB90-1, an abundant inhabitant of rice paddy soil ecosystems.</title>
        <authorList>
            <person name="van Passel M.W."/>
            <person name="Kant R."/>
            <person name="Palva A."/>
            <person name="Copeland A."/>
            <person name="Lucas S."/>
            <person name="Lapidus A."/>
            <person name="Glavina del Rio T."/>
            <person name="Pitluck S."/>
            <person name="Goltsman E."/>
            <person name="Clum A."/>
            <person name="Sun H."/>
            <person name="Schmutz J."/>
            <person name="Larimer F.W."/>
            <person name="Land M.L."/>
            <person name="Hauser L."/>
            <person name="Kyrpides N."/>
            <person name="Mikhailova N."/>
            <person name="Richardson P.P."/>
            <person name="Janssen P.H."/>
            <person name="de Vos W.M."/>
            <person name="Smidt H."/>
        </authorList>
    </citation>
    <scope>NUCLEOTIDE SEQUENCE [LARGE SCALE GENOMIC DNA]</scope>
    <source>
        <strain evidence="12">DSM 11246 / JCM 15787 / PB90-1</strain>
    </source>
</reference>
<keyword evidence="8" id="KW-0804">Transcription</keyword>
<dbReference type="Pfam" id="PF03544">
    <property type="entry name" value="TonB_C"/>
    <property type="match status" value="1"/>
</dbReference>
<dbReference type="InterPro" id="IPR006260">
    <property type="entry name" value="TonB/TolA_C"/>
</dbReference>
<dbReference type="KEGG" id="ote:Oter_0080"/>
<evidence type="ECO:0000256" key="8">
    <source>
        <dbReference type="ARBA" id="ARBA00023163"/>
    </source>
</evidence>
<keyword evidence="7" id="KW-0472">Membrane</keyword>
<dbReference type="Pfam" id="PF04542">
    <property type="entry name" value="Sigma70_r2"/>
    <property type="match status" value="1"/>
</dbReference>
<keyword evidence="3" id="KW-0812">Transmembrane</keyword>
<dbReference type="AlphaFoldDB" id="B1ZMB8"/>
<evidence type="ECO:0000256" key="4">
    <source>
        <dbReference type="ARBA" id="ARBA00022989"/>
    </source>
</evidence>
<keyword evidence="12" id="KW-1185">Reference proteome</keyword>
<comment type="similarity">
    <text evidence="2">Belongs to the sigma-70 factor family. ECF subfamily.</text>
</comment>
<dbReference type="OrthoDB" id="191945at2"/>
<evidence type="ECO:0000313" key="12">
    <source>
        <dbReference type="Proteomes" id="UP000007013"/>
    </source>
</evidence>
<name>B1ZMB8_OPITP</name>
<evidence type="ECO:0000256" key="5">
    <source>
        <dbReference type="ARBA" id="ARBA00023015"/>
    </source>
</evidence>
<keyword evidence="4" id="KW-1133">Transmembrane helix</keyword>
<evidence type="ECO:0000256" key="3">
    <source>
        <dbReference type="ARBA" id="ARBA00022692"/>
    </source>
</evidence>
<dbReference type="GO" id="GO:0016987">
    <property type="term" value="F:sigma factor activity"/>
    <property type="evidence" value="ECO:0007669"/>
    <property type="project" value="UniProtKB-KW"/>
</dbReference>
<protein>
    <submittedName>
        <fullName evidence="11">RNA polymerase, sigma-24 subunit, ECF subfamily</fullName>
    </submittedName>
</protein>
<dbReference type="RefSeq" id="WP_012372909.1">
    <property type="nucleotide sequence ID" value="NC_010571.1"/>
</dbReference>
<feature type="coiled-coil region" evidence="9">
    <location>
        <begin position="280"/>
        <end position="327"/>
    </location>
</feature>
<evidence type="ECO:0000256" key="1">
    <source>
        <dbReference type="ARBA" id="ARBA00004167"/>
    </source>
</evidence>
<keyword evidence="6" id="KW-0731">Sigma factor</keyword>
<dbReference type="Gene3D" id="1.10.10.10">
    <property type="entry name" value="Winged helix-like DNA-binding domain superfamily/Winged helix DNA-binding domain"/>
    <property type="match status" value="1"/>
</dbReference>
<dbReference type="NCBIfam" id="TIGR02937">
    <property type="entry name" value="sigma70-ECF"/>
    <property type="match status" value="1"/>
</dbReference>
<evidence type="ECO:0000256" key="9">
    <source>
        <dbReference type="SAM" id="Coils"/>
    </source>
</evidence>
<dbReference type="EMBL" id="CP001032">
    <property type="protein sequence ID" value="ACB73371.1"/>
    <property type="molecule type" value="Genomic_DNA"/>
</dbReference>
<feature type="domain" description="TonB C-terminal" evidence="10">
    <location>
        <begin position="348"/>
        <end position="443"/>
    </location>
</feature>
<dbReference type="InterPro" id="IPR013324">
    <property type="entry name" value="RNA_pol_sigma_r3/r4-like"/>
</dbReference>
<dbReference type="PANTHER" id="PTHR43133">
    <property type="entry name" value="RNA POLYMERASE ECF-TYPE SIGMA FACTO"/>
    <property type="match status" value="1"/>
</dbReference>
<dbReference type="Proteomes" id="UP000007013">
    <property type="component" value="Chromosome"/>
</dbReference>
<dbReference type="InterPro" id="IPR013249">
    <property type="entry name" value="RNA_pol_sigma70_r4_t2"/>
</dbReference>
<organism evidence="11 12">
    <name type="scientific">Opitutus terrae (strain DSM 11246 / JCM 15787 / PB90-1)</name>
    <dbReference type="NCBI Taxonomy" id="452637"/>
    <lineage>
        <taxon>Bacteria</taxon>
        <taxon>Pseudomonadati</taxon>
        <taxon>Verrucomicrobiota</taxon>
        <taxon>Opitutia</taxon>
        <taxon>Opitutales</taxon>
        <taxon>Opitutaceae</taxon>
        <taxon>Opitutus</taxon>
    </lineage>
</organism>
<dbReference type="InterPro" id="IPR036388">
    <property type="entry name" value="WH-like_DNA-bd_sf"/>
</dbReference>
<proteinExistence type="inferred from homology"/>
<evidence type="ECO:0000256" key="2">
    <source>
        <dbReference type="ARBA" id="ARBA00010641"/>
    </source>
</evidence>
<sequence length="459" mass="49117">MNEDAALLRRYAEARDQAAFAQLVRRHVNLVHSAALRQVNGDAHLAEDVTQLVFADLARKARALVAHRVLAGWLFTSTRFAAAKLIRGERRRQAREQEAQTMHELTHDPAANLDWRKVRPVLDEAIAELNDTDREAILLRYFEGCGYADVGARLGASENTARMRVERALDKLQALLVRRGVTSTSGALAVALANQAVVAAPAGLAAAVTGAVLAGSGTGALVAASTAAGTAATVAGLSKLQLGLAAALVVAGGGGYVARHLEERALAHEVAVLRSVSAQRTSVQQENDRLARALHEAERLRQSGAEVVQLQREVRSLQQQLGSATATPAGPARSGLKPTVAGLQNLKDLDRLPQIARTVPPVYPYEMRRAGIVGSVLVRMIVDANGNVRDAFPAKSSRPEFESAAVEAVKQWTFDPGVKGGRVVNTVMEQPITFSLNDEKGVVIADVNELVPVDHAEWF</sequence>
<dbReference type="Gene3D" id="3.30.1150.10">
    <property type="match status" value="1"/>
</dbReference>
<dbReference type="SUPFAM" id="SSF88946">
    <property type="entry name" value="Sigma2 domain of RNA polymerase sigma factors"/>
    <property type="match status" value="1"/>
</dbReference>
<evidence type="ECO:0000259" key="10">
    <source>
        <dbReference type="PROSITE" id="PS52015"/>
    </source>
</evidence>
<dbReference type="eggNOG" id="COG1595">
    <property type="taxonomic scope" value="Bacteria"/>
</dbReference>
<gene>
    <name evidence="11" type="ordered locus">Oter_0080</name>
</gene>
<dbReference type="eggNOG" id="COG0810">
    <property type="taxonomic scope" value="Bacteria"/>
</dbReference>
<dbReference type="InterPro" id="IPR039425">
    <property type="entry name" value="RNA_pol_sigma-70-like"/>
</dbReference>
<keyword evidence="5" id="KW-0805">Transcription regulation</keyword>
<dbReference type="GO" id="GO:0016020">
    <property type="term" value="C:membrane"/>
    <property type="evidence" value="ECO:0007669"/>
    <property type="project" value="UniProtKB-SubCell"/>
</dbReference>